<gene>
    <name evidence="11" type="ORF">R5R35_000320</name>
</gene>
<feature type="domain" description="Aminoacyl-transfer RNA synthetases class-II family profile" evidence="10">
    <location>
        <begin position="79"/>
        <end position="339"/>
    </location>
</feature>
<dbReference type="PANTHER" id="PTHR42753:SF10">
    <property type="entry name" value="PROLINE--TRNA LIGASE, MITOCHONDRIAL-RELATED"/>
    <property type="match status" value="1"/>
</dbReference>
<proteinExistence type="predicted"/>
<protein>
    <recommendedName>
        <fullName evidence="9">Probable proline--tRNA ligase, mitochondrial</fullName>
        <ecNumber evidence="1">6.1.1.15</ecNumber>
    </recommendedName>
    <alternativeName>
        <fullName evidence="7">Prolyl-tRNA synthetase</fullName>
    </alternativeName>
</protein>
<dbReference type="SUPFAM" id="SSF52954">
    <property type="entry name" value="Class II aaRS ABD-related"/>
    <property type="match status" value="1"/>
</dbReference>
<dbReference type="GO" id="GO:0004827">
    <property type="term" value="F:proline-tRNA ligase activity"/>
    <property type="evidence" value="ECO:0007669"/>
    <property type="project" value="UniProtKB-EC"/>
</dbReference>
<dbReference type="GO" id="GO:0005739">
    <property type="term" value="C:mitochondrion"/>
    <property type="evidence" value="ECO:0007669"/>
    <property type="project" value="TreeGrafter"/>
</dbReference>
<dbReference type="Proteomes" id="UP001378592">
    <property type="component" value="Unassembled WGS sequence"/>
</dbReference>
<dbReference type="SUPFAM" id="SSF55681">
    <property type="entry name" value="Class II aaRS and biotin synthetases"/>
    <property type="match status" value="1"/>
</dbReference>
<dbReference type="FunFam" id="3.30.930.10:FF:000042">
    <property type="entry name" value="probable proline--tRNA ligase, mitochondrial"/>
    <property type="match status" value="1"/>
</dbReference>
<reference evidence="11 12" key="1">
    <citation type="submission" date="2024-03" db="EMBL/GenBank/DDBJ databases">
        <title>The genome assembly and annotation of the cricket Gryllus longicercus Weissman &amp; Gray.</title>
        <authorList>
            <person name="Szrajer S."/>
            <person name="Gray D."/>
            <person name="Ylla G."/>
        </authorList>
    </citation>
    <scope>NUCLEOTIDE SEQUENCE [LARGE SCALE GENOMIC DNA]</scope>
    <source>
        <strain evidence="11">DAG 2021-001</strain>
        <tissue evidence="11">Whole body minus gut</tissue>
    </source>
</reference>
<dbReference type="InterPro" id="IPR050062">
    <property type="entry name" value="Pro-tRNA_synthetase"/>
</dbReference>
<dbReference type="EC" id="6.1.1.15" evidence="1"/>
<evidence type="ECO:0000256" key="5">
    <source>
        <dbReference type="ARBA" id="ARBA00022917"/>
    </source>
</evidence>
<dbReference type="Pfam" id="PF03129">
    <property type="entry name" value="HGTP_anticodon"/>
    <property type="match status" value="1"/>
</dbReference>
<evidence type="ECO:0000256" key="4">
    <source>
        <dbReference type="ARBA" id="ARBA00022840"/>
    </source>
</evidence>
<dbReference type="Gene3D" id="3.30.930.10">
    <property type="entry name" value="Bira Bifunctional Protein, Domain 2"/>
    <property type="match status" value="1"/>
</dbReference>
<dbReference type="PROSITE" id="PS50862">
    <property type="entry name" value="AA_TRNA_LIGASE_II"/>
    <property type="match status" value="1"/>
</dbReference>
<sequence>MARVMRYYVSKLFQPQNIVPKNSEVKCNDITSKSQKLMMDMGIIRAANNGFFYMLPLGERALRKLVDVVNEEMHRIDAQKLVLPSLISSTLWKMSGRFDDAAVADELFTLKDRHNKKFVLSPTHEEAVTDLLGSISQLSYRQLPLRLYQITNKFRDEMKPRFGLMRAKEFLMKDLYTFDTSLENAKETYEAVTASYKTIFNRIGVKYVRVAGLTGTMGGSLSHEFHFPSDVGEDNIFVCKICGHGNNAEVFPHTAQSTGKGDVNKCGSCGNSSLSHVQGIEVGHTFLLGTRYTKPLKAQFMQRDGKPDFLQMGCYGIGMTRILAAVVECLSTTSEIRWPLILAPFKVCVIPPKAGSKENEVASGLISSLFHLLDKDPVLADDIIVDDRLELTIGRRLRDTAQVGYPLAVVLGRQTMDQEPLLEVHNFSSNQQVMLSVSDAVQYIVQHTRLEGEPVEQSSRTVHATHG</sequence>
<evidence type="ECO:0000313" key="12">
    <source>
        <dbReference type="Proteomes" id="UP001378592"/>
    </source>
</evidence>
<keyword evidence="12" id="KW-1185">Reference proteome</keyword>
<dbReference type="EMBL" id="JAZDUA010000017">
    <property type="protein sequence ID" value="KAK7873022.1"/>
    <property type="molecule type" value="Genomic_DNA"/>
</dbReference>
<dbReference type="GO" id="GO:0005524">
    <property type="term" value="F:ATP binding"/>
    <property type="evidence" value="ECO:0007669"/>
    <property type="project" value="UniProtKB-KW"/>
</dbReference>
<keyword evidence="6" id="KW-0030">Aminoacyl-tRNA synthetase</keyword>
<dbReference type="PRINTS" id="PR01046">
    <property type="entry name" value="TRNASYNTHPRO"/>
</dbReference>
<evidence type="ECO:0000256" key="1">
    <source>
        <dbReference type="ARBA" id="ARBA00012831"/>
    </source>
</evidence>
<dbReference type="AlphaFoldDB" id="A0AAN9W4E5"/>
<dbReference type="CDD" id="cd00779">
    <property type="entry name" value="ProRS_core_prok"/>
    <property type="match status" value="1"/>
</dbReference>
<keyword evidence="2" id="KW-0436">Ligase</keyword>
<dbReference type="Gene3D" id="3.40.50.800">
    <property type="entry name" value="Anticodon-binding domain"/>
    <property type="match status" value="1"/>
</dbReference>
<evidence type="ECO:0000256" key="3">
    <source>
        <dbReference type="ARBA" id="ARBA00022741"/>
    </source>
</evidence>
<dbReference type="InterPro" id="IPR006195">
    <property type="entry name" value="aa-tRNA-synth_II"/>
</dbReference>
<evidence type="ECO:0000259" key="10">
    <source>
        <dbReference type="PROSITE" id="PS50862"/>
    </source>
</evidence>
<dbReference type="InterPro" id="IPR045864">
    <property type="entry name" value="aa-tRNA-synth_II/BPL/LPL"/>
</dbReference>
<dbReference type="GO" id="GO:0006433">
    <property type="term" value="P:prolyl-tRNA aminoacylation"/>
    <property type="evidence" value="ECO:0007669"/>
    <property type="project" value="InterPro"/>
</dbReference>
<evidence type="ECO:0000256" key="7">
    <source>
        <dbReference type="ARBA" id="ARBA00029731"/>
    </source>
</evidence>
<comment type="caution">
    <text evidence="11">The sequence shown here is derived from an EMBL/GenBank/DDBJ whole genome shotgun (WGS) entry which is preliminary data.</text>
</comment>
<dbReference type="InterPro" id="IPR002314">
    <property type="entry name" value="aa-tRNA-synt_IIb"/>
</dbReference>
<organism evidence="11 12">
    <name type="scientific">Gryllus longicercus</name>
    <dbReference type="NCBI Taxonomy" id="2509291"/>
    <lineage>
        <taxon>Eukaryota</taxon>
        <taxon>Metazoa</taxon>
        <taxon>Ecdysozoa</taxon>
        <taxon>Arthropoda</taxon>
        <taxon>Hexapoda</taxon>
        <taxon>Insecta</taxon>
        <taxon>Pterygota</taxon>
        <taxon>Neoptera</taxon>
        <taxon>Polyneoptera</taxon>
        <taxon>Orthoptera</taxon>
        <taxon>Ensifera</taxon>
        <taxon>Gryllidea</taxon>
        <taxon>Grylloidea</taxon>
        <taxon>Gryllidae</taxon>
        <taxon>Gryllinae</taxon>
        <taxon>Gryllus</taxon>
    </lineage>
</organism>
<comment type="catalytic activity">
    <reaction evidence="8">
        <text>tRNA(Pro) + L-proline + ATP = L-prolyl-tRNA(Pro) + AMP + diphosphate</text>
        <dbReference type="Rhea" id="RHEA:14305"/>
        <dbReference type="Rhea" id="RHEA-COMP:9700"/>
        <dbReference type="Rhea" id="RHEA-COMP:9702"/>
        <dbReference type="ChEBI" id="CHEBI:30616"/>
        <dbReference type="ChEBI" id="CHEBI:33019"/>
        <dbReference type="ChEBI" id="CHEBI:60039"/>
        <dbReference type="ChEBI" id="CHEBI:78442"/>
        <dbReference type="ChEBI" id="CHEBI:78532"/>
        <dbReference type="ChEBI" id="CHEBI:456215"/>
        <dbReference type="EC" id="6.1.1.15"/>
    </reaction>
</comment>
<name>A0AAN9W4E5_9ORTH</name>
<dbReference type="InterPro" id="IPR002316">
    <property type="entry name" value="Pro-tRNA-ligase_IIa"/>
</dbReference>
<dbReference type="InterPro" id="IPR036621">
    <property type="entry name" value="Anticodon-bd_dom_sf"/>
</dbReference>
<dbReference type="PANTHER" id="PTHR42753">
    <property type="entry name" value="MITOCHONDRIAL RIBOSOME PROTEIN L39/PROLYL-TRNA LIGASE FAMILY MEMBER"/>
    <property type="match status" value="1"/>
</dbReference>
<evidence type="ECO:0000256" key="2">
    <source>
        <dbReference type="ARBA" id="ARBA00022598"/>
    </source>
</evidence>
<keyword evidence="5" id="KW-0648">Protein biosynthesis</keyword>
<keyword evidence="3" id="KW-0547">Nucleotide-binding</keyword>
<evidence type="ECO:0000256" key="6">
    <source>
        <dbReference type="ARBA" id="ARBA00023146"/>
    </source>
</evidence>
<accession>A0AAN9W4E5</accession>
<dbReference type="InterPro" id="IPR033730">
    <property type="entry name" value="ProRS_core_prok"/>
</dbReference>
<evidence type="ECO:0000313" key="11">
    <source>
        <dbReference type="EMBL" id="KAK7873022.1"/>
    </source>
</evidence>
<evidence type="ECO:0000256" key="8">
    <source>
        <dbReference type="ARBA" id="ARBA00047671"/>
    </source>
</evidence>
<evidence type="ECO:0000256" key="9">
    <source>
        <dbReference type="ARBA" id="ARBA00071545"/>
    </source>
</evidence>
<keyword evidence="4" id="KW-0067">ATP-binding</keyword>
<dbReference type="InterPro" id="IPR004154">
    <property type="entry name" value="Anticodon-bd"/>
</dbReference>
<dbReference type="Pfam" id="PF00587">
    <property type="entry name" value="tRNA-synt_2b"/>
    <property type="match status" value="1"/>
</dbReference>